<keyword evidence="4" id="KW-1185">Reference proteome</keyword>
<comment type="caution">
    <text evidence="3">The sequence shown here is derived from an EMBL/GenBank/DDBJ whole genome shotgun (WGS) entry which is preliminary data.</text>
</comment>
<protein>
    <submittedName>
        <fullName evidence="3">Processed acidic surface protein</fullName>
    </submittedName>
</protein>
<dbReference type="InterPro" id="IPR030832">
    <property type="entry name" value="Acidic_LPXTA"/>
</dbReference>
<feature type="chain" id="PRO_5014736198" evidence="2">
    <location>
        <begin position="22"/>
        <end position="350"/>
    </location>
</feature>
<dbReference type="OrthoDB" id="2718583at2"/>
<evidence type="ECO:0000313" key="3">
    <source>
        <dbReference type="EMBL" id="PKR82964.1"/>
    </source>
</evidence>
<proteinExistence type="predicted"/>
<dbReference type="Proteomes" id="UP000233440">
    <property type="component" value="Unassembled WGS sequence"/>
</dbReference>
<evidence type="ECO:0000256" key="1">
    <source>
        <dbReference type="SAM" id="Phobius"/>
    </source>
</evidence>
<keyword evidence="1" id="KW-1133">Transmembrane helix</keyword>
<feature type="signal peptide" evidence="2">
    <location>
        <begin position="1"/>
        <end position="21"/>
    </location>
</feature>
<keyword evidence="1" id="KW-0812">Transmembrane</keyword>
<dbReference type="AlphaFoldDB" id="A0A2N3LEJ4"/>
<dbReference type="EMBL" id="PIQO01000024">
    <property type="protein sequence ID" value="PKR82964.1"/>
    <property type="molecule type" value="Genomic_DNA"/>
</dbReference>
<name>A0A2N3LEJ4_9BACI</name>
<dbReference type="NCBIfam" id="TIGR04383">
    <property type="entry name" value="acidic_w_LPXTA"/>
    <property type="match status" value="1"/>
</dbReference>
<feature type="transmembrane region" description="Helical" evidence="1">
    <location>
        <begin position="325"/>
        <end position="346"/>
    </location>
</feature>
<keyword evidence="1" id="KW-0472">Membrane</keyword>
<accession>A0A2N3LEJ4</accession>
<gene>
    <name evidence="3" type="ORF">CWO92_21335</name>
</gene>
<organism evidence="3 4">
    <name type="scientific">Heyndrickxia camelliae</name>
    <dbReference type="NCBI Taxonomy" id="1707093"/>
    <lineage>
        <taxon>Bacteria</taxon>
        <taxon>Bacillati</taxon>
        <taxon>Bacillota</taxon>
        <taxon>Bacilli</taxon>
        <taxon>Bacillales</taxon>
        <taxon>Bacillaceae</taxon>
        <taxon>Heyndrickxia</taxon>
    </lineage>
</organism>
<sequence length="350" mass="39288">MWKVLLAFVLMLAVSPKISFAAQSASFDTDLKAYLKEISAIRGMTVTKEDIDKALSNYDETITDFKTVNGKDGLRSYLGEVIKADYSNLNYMKDDYNLTIDDLKSLLKENGEDISDYVFVDDLDIAVDFYLNPDGNGIDEQFDKEFINELLPLFQDEFGLTKDELTNLKNHLEGLNEKLSTPEAIAKLEQLSQRLMAFAQFDSINQLTSNQIQEFLSIYDELLSMMEVKVKFSIVKGNKEKPLSFLDLLKLESLDNAKLKASIYDLNGNLLADFIISGDIVNSGTIKHIGKDLNTATEKIKEVKKQKPVFKTVKGGQLPNTAGNYAMNILLGFIIALAGIFGLRYYRKAA</sequence>
<evidence type="ECO:0000256" key="2">
    <source>
        <dbReference type="SAM" id="SignalP"/>
    </source>
</evidence>
<evidence type="ECO:0000313" key="4">
    <source>
        <dbReference type="Proteomes" id="UP000233440"/>
    </source>
</evidence>
<keyword evidence="2" id="KW-0732">Signal</keyword>
<reference evidence="3 4" key="1">
    <citation type="submission" date="2017-11" db="EMBL/GenBank/DDBJ databases">
        <title>Bacillus camelliae sp. nov., isolated from pu'er tea.</title>
        <authorList>
            <person name="Niu L."/>
        </authorList>
    </citation>
    <scope>NUCLEOTIDE SEQUENCE [LARGE SCALE GENOMIC DNA]</scope>
    <source>
        <strain evidence="3 4">7578-1</strain>
    </source>
</reference>